<dbReference type="InterPro" id="IPR043128">
    <property type="entry name" value="Rev_trsase/Diguanyl_cyclase"/>
</dbReference>
<dbReference type="Pfam" id="PF17919">
    <property type="entry name" value="RT_RNaseH_2"/>
    <property type="match status" value="1"/>
</dbReference>
<evidence type="ECO:0008006" key="7">
    <source>
        <dbReference type="Google" id="ProtNLM"/>
    </source>
</evidence>
<name>A0AAQ3X018_PASNO</name>
<reference evidence="5 6" key="1">
    <citation type="submission" date="2024-02" db="EMBL/GenBank/DDBJ databases">
        <title>High-quality chromosome-scale genome assembly of Pensacola bahiagrass (Paspalum notatum Flugge var. saurae).</title>
        <authorList>
            <person name="Vega J.M."/>
            <person name="Podio M."/>
            <person name="Orjuela J."/>
            <person name="Siena L.A."/>
            <person name="Pessino S.C."/>
            <person name="Combes M.C."/>
            <person name="Mariac C."/>
            <person name="Albertini E."/>
            <person name="Pupilli F."/>
            <person name="Ortiz J.P.A."/>
            <person name="Leblanc O."/>
        </authorList>
    </citation>
    <scope>NUCLEOTIDE SEQUENCE [LARGE SCALE GENOMIC DNA]</scope>
    <source>
        <strain evidence="5">R1</strain>
        <tissue evidence="5">Leaf</tissue>
    </source>
</reference>
<evidence type="ECO:0000259" key="2">
    <source>
        <dbReference type="Pfam" id="PF17919"/>
    </source>
</evidence>
<evidence type="ECO:0000256" key="1">
    <source>
        <dbReference type="SAM" id="MobiDB-lite"/>
    </source>
</evidence>
<organism evidence="5 6">
    <name type="scientific">Paspalum notatum var. saurae</name>
    <dbReference type="NCBI Taxonomy" id="547442"/>
    <lineage>
        <taxon>Eukaryota</taxon>
        <taxon>Viridiplantae</taxon>
        <taxon>Streptophyta</taxon>
        <taxon>Embryophyta</taxon>
        <taxon>Tracheophyta</taxon>
        <taxon>Spermatophyta</taxon>
        <taxon>Magnoliopsida</taxon>
        <taxon>Liliopsida</taxon>
        <taxon>Poales</taxon>
        <taxon>Poaceae</taxon>
        <taxon>PACMAD clade</taxon>
        <taxon>Panicoideae</taxon>
        <taxon>Andropogonodae</taxon>
        <taxon>Paspaleae</taxon>
        <taxon>Paspalinae</taxon>
        <taxon>Paspalum</taxon>
    </lineage>
</organism>
<evidence type="ECO:0000259" key="4">
    <source>
        <dbReference type="Pfam" id="PF24626"/>
    </source>
</evidence>
<evidence type="ECO:0000259" key="3">
    <source>
        <dbReference type="Pfam" id="PF17921"/>
    </source>
</evidence>
<dbReference type="Gene3D" id="3.30.70.270">
    <property type="match status" value="1"/>
</dbReference>
<accession>A0AAQ3X018</accession>
<dbReference type="AlphaFoldDB" id="A0AAQ3X018"/>
<dbReference type="PANTHER" id="PTHR35046:SF9">
    <property type="entry name" value="RNA-DIRECTED DNA POLYMERASE"/>
    <property type="match status" value="1"/>
</dbReference>
<dbReference type="InterPro" id="IPR041577">
    <property type="entry name" value="RT_RNaseH_2"/>
</dbReference>
<feature type="domain" description="Tf2-1-like SH3-like" evidence="4">
    <location>
        <begin position="532"/>
        <end position="594"/>
    </location>
</feature>
<dbReference type="EMBL" id="CP144750">
    <property type="protein sequence ID" value="WVZ80713.1"/>
    <property type="molecule type" value="Genomic_DNA"/>
</dbReference>
<proteinExistence type="predicted"/>
<protein>
    <recommendedName>
        <fullName evidence="7">Integrase catalytic domain-containing protein</fullName>
    </recommendedName>
</protein>
<dbReference type="InterPro" id="IPR036397">
    <property type="entry name" value="RNaseH_sf"/>
</dbReference>
<dbReference type="Pfam" id="PF24626">
    <property type="entry name" value="SH3_Tf2-1"/>
    <property type="match status" value="1"/>
</dbReference>
<dbReference type="Gene3D" id="3.30.420.10">
    <property type="entry name" value="Ribonuclease H-like superfamily/Ribonuclease H"/>
    <property type="match status" value="1"/>
</dbReference>
<evidence type="ECO:0000313" key="6">
    <source>
        <dbReference type="Proteomes" id="UP001341281"/>
    </source>
</evidence>
<dbReference type="Proteomes" id="UP001341281">
    <property type="component" value="Chromosome 06"/>
</dbReference>
<dbReference type="CDD" id="cd09274">
    <property type="entry name" value="RNase_HI_RT_Ty3"/>
    <property type="match status" value="1"/>
</dbReference>
<dbReference type="GO" id="GO:0003676">
    <property type="term" value="F:nucleic acid binding"/>
    <property type="evidence" value="ECO:0007669"/>
    <property type="project" value="InterPro"/>
</dbReference>
<feature type="region of interest" description="Disordered" evidence="1">
    <location>
        <begin position="600"/>
        <end position="644"/>
    </location>
</feature>
<dbReference type="InterPro" id="IPR012337">
    <property type="entry name" value="RNaseH-like_sf"/>
</dbReference>
<dbReference type="SUPFAM" id="SSF53098">
    <property type="entry name" value="Ribonuclease H-like"/>
    <property type="match status" value="1"/>
</dbReference>
<evidence type="ECO:0000313" key="5">
    <source>
        <dbReference type="EMBL" id="WVZ80713.1"/>
    </source>
</evidence>
<dbReference type="Pfam" id="PF17921">
    <property type="entry name" value="Integrase_H2C2"/>
    <property type="match status" value="1"/>
</dbReference>
<dbReference type="InterPro" id="IPR041588">
    <property type="entry name" value="Integrase_H2C2"/>
</dbReference>
<dbReference type="InterPro" id="IPR043502">
    <property type="entry name" value="DNA/RNA_pol_sf"/>
</dbReference>
<gene>
    <name evidence="5" type="ORF">U9M48_028170</name>
</gene>
<keyword evidence="6" id="KW-1185">Reference proteome</keyword>
<feature type="domain" description="Reverse transcriptase/retrotransposon-derived protein RNase H-like" evidence="2">
    <location>
        <begin position="205"/>
        <end position="299"/>
    </location>
</feature>
<dbReference type="PANTHER" id="PTHR35046">
    <property type="entry name" value="ZINC KNUCKLE (CCHC-TYPE) FAMILY PROTEIN"/>
    <property type="match status" value="1"/>
</dbReference>
<dbReference type="InterPro" id="IPR056924">
    <property type="entry name" value="SH3_Tf2-1"/>
</dbReference>
<dbReference type="SUPFAM" id="SSF56672">
    <property type="entry name" value="DNA/RNA polymerases"/>
    <property type="match status" value="2"/>
</dbReference>
<feature type="domain" description="Integrase zinc-binding" evidence="3">
    <location>
        <begin position="342"/>
        <end position="390"/>
    </location>
</feature>
<dbReference type="Gene3D" id="1.10.340.70">
    <property type="match status" value="1"/>
</dbReference>
<sequence>MTPDQIIKDDLARATKTAKQLAPTPSTPVNAEIKLHAPVLLATHADFDDLRDTHLPCYALVCSSMLVSLDAAPPLDIPPAVSHLLQEYADVFPKDLPPGLPPLRGIEHQIDLIPGAQLPNRAPYRTNPDETKDIRRQCGRCLIRGIEVDSSKIDAIRDWRTPTTVTPIRSFLGLQASTAGSSVILAPLQPLYMSLQRKKGVPFAWGNSQEVAFNTLKDKLTHAPLLQLPDFNKVFELECDASSIELGAVLLQEEKPVAYFSEKLSGASLRYSTYDKELYALVRTLQTWQHYLWHREFIIHSDHEALKHIRTQTNLNCRHANWVEFIESFPYIIKHKNGKENEAHGGGLMGHFGVYKTHEVLAAHFFWPRMRRDVERLVARCTTCQKAKSRLSNHGLYMPLPVPTSPWLDISMDFVLGLPRTKKGRDSIFVVVDRFSKMAHFIPCHKTDDASSVAELFFREIIRCMIVYGYIPRAPIDLFSLDAEDAPHIDAVAHVEQMIDLHEQTHQNIAAANTKYQFAGSKGRKHVTFAPGDMVWLHLRKDRFPTLRRSKLMPRAASPFKVLTKINDNAYILDLPAEFGVSTSFNVADLKPYVGEDEELPSRATSVLEGEDDEDINYNTSTSTPAAPFPAPPDAPSSSSGPITRAHARDLNFVMLLKNEGPEE</sequence>